<organism evidence="1 2">
    <name type="scientific">Pandoraea terrae</name>
    <dbReference type="NCBI Taxonomy" id="1537710"/>
    <lineage>
        <taxon>Bacteria</taxon>
        <taxon>Pseudomonadati</taxon>
        <taxon>Pseudomonadota</taxon>
        <taxon>Betaproteobacteria</taxon>
        <taxon>Burkholderiales</taxon>
        <taxon>Burkholderiaceae</taxon>
        <taxon>Pandoraea</taxon>
    </lineage>
</organism>
<dbReference type="AlphaFoldDB" id="A0A5E4XC16"/>
<reference evidence="1 2" key="1">
    <citation type="submission" date="2019-08" db="EMBL/GenBank/DDBJ databases">
        <authorList>
            <person name="Peeters C."/>
        </authorList>
    </citation>
    <scope>NUCLEOTIDE SEQUENCE [LARGE SCALE GENOMIC DNA]</scope>
    <source>
        <strain evidence="1 2">LMG 30175</strain>
    </source>
</reference>
<keyword evidence="2" id="KW-1185">Reference proteome</keyword>
<proteinExistence type="predicted"/>
<evidence type="ECO:0000313" key="2">
    <source>
        <dbReference type="Proteomes" id="UP000414233"/>
    </source>
</evidence>
<accession>A0A5E4XC16</accession>
<sequence length="103" mass="11799">MRHPDLKTLITLRPLPSVVEREPVFHLVVVHKPQNAVESRSFSSFQRIGIQVHGVPYVPRGKVSLPFRLPSQEGPCLWPLIRKRNTNMGIRSENLMQHLEGCL</sequence>
<name>A0A5E4XC16_9BURK</name>
<protein>
    <submittedName>
        <fullName evidence="1">Uncharacterized protein</fullName>
    </submittedName>
</protein>
<gene>
    <name evidence="1" type="ORF">PTE30175_03705</name>
</gene>
<dbReference type="EMBL" id="CABPRZ010000016">
    <property type="protein sequence ID" value="VVE33961.1"/>
    <property type="molecule type" value="Genomic_DNA"/>
</dbReference>
<evidence type="ECO:0000313" key="1">
    <source>
        <dbReference type="EMBL" id="VVE33961.1"/>
    </source>
</evidence>
<dbReference type="Proteomes" id="UP000414233">
    <property type="component" value="Unassembled WGS sequence"/>
</dbReference>